<protein>
    <submittedName>
        <fullName evidence="1">Uncharacterized protein</fullName>
    </submittedName>
</protein>
<dbReference type="EMBL" id="HBGW01043944">
    <property type="protein sequence ID" value="CAD9569645.1"/>
    <property type="molecule type" value="Transcribed_RNA"/>
</dbReference>
<dbReference type="AlphaFoldDB" id="A0A7S2KA11"/>
<proteinExistence type="predicted"/>
<reference evidence="1" key="1">
    <citation type="submission" date="2021-01" db="EMBL/GenBank/DDBJ databases">
        <authorList>
            <person name="Corre E."/>
            <person name="Pelletier E."/>
            <person name="Niang G."/>
            <person name="Scheremetjew M."/>
            <person name="Finn R."/>
            <person name="Kale V."/>
            <person name="Holt S."/>
            <person name="Cochrane G."/>
            <person name="Meng A."/>
            <person name="Brown T."/>
            <person name="Cohen L."/>
        </authorList>
    </citation>
    <scope>NUCLEOTIDE SEQUENCE</scope>
    <source>
        <strain evidence="1">RCC3387</strain>
    </source>
</reference>
<evidence type="ECO:0000313" key="1">
    <source>
        <dbReference type="EMBL" id="CAD9569645.1"/>
    </source>
</evidence>
<accession>A0A7S2KA11</accession>
<name>A0A7S2KA11_9DINO</name>
<gene>
    <name evidence="1" type="ORF">BRAN1462_LOCUS27866</name>
</gene>
<organism evidence="1">
    <name type="scientific">Zooxanthella nutricula</name>
    <dbReference type="NCBI Taxonomy" id="1333877"/>
    <lineage>
        <taxon>Eukaryota</taxon>
        <taxon>Sar</taxon>
        <taxon>Alveolata</taxon>
        <taxon>Dinophyceae</taxon>
        <taxon>Peridiniales</taxon>
        <taxon>Peridiniales incertae sedis</taxon>
        <taxon>Zooxanthella</taxon>
    </lineage>
</organism>
<sequence length="180" mass="19886">MGIGAVAALEAARLHIEQAMEKYAAPAHHALLAKAATDASYIYEALHAHADVEAARRVLGSPNSTAELLLRASESLDAFAGPMLRRVAHPVNIGILKRVADLRADQFDWDGNSVGAMHLRTAQGLEGQLDSWAKFMGCFDGALSLAYMREKNLGQLFYDTWSKIFRSMFSWSFWWKPSFG</sequence>